<accession>A0A8C8WI75</accession>
<keyword evidence="1" id="KW-0812">Transmembrane</keyword>
<evidence type="ECO:0000256" key="1">
    <source>
        <dbReference type="SAM" id="Phobius"/>
    </source>
</evidence>
<organism evidence="2 3">
    <name type="scientific">Panthera leo</name>
    <name type="common">Lion</name>
    <dbReference type="NCBI Taxonomy" id="9689"/>
    <lineage>
        <taxon>Eukaryota</taxon>
        <taxon>Metazoa</taxon>
        <taxon>Chordata</taxon>
        <taxon>Craniata</taxon>
        <taxon>Vertebrata</taxon>
        <taxon>Euteleostomi</taxon>
        <taxon>Mammalia</taxon>
        <taxon>Eutheria</taxon>
        <taxon>Laurasiatheria</taxon>
        <taxon>Carnivora</taxon>
        <taxon>Feliformia</taxon>
        <taxon>Felidae</taxon>
        <taxon>Pantherinae</taxon>
        <taxon>Panthera</taxon>
    </lineage>
</organism>
<feature type="transmembrane region" description="Helical" evidence="1">
    <location>
        <begin position="6"/>
        <end position="27"/>
    </location>
</feature>
<reference evidence="2" key="1">
    <citation type="journal article" date="2019" name="bioRxiv">
        <title>Long live the king: chromosome-level assembly of the lion (Panthera leo) using linked-read, Hi-C, and long read data.</title>
        <authorList>
            <person name="Armstrong E.E."/>
            <person name="Taylor R.W."/>
            <person name="Miller D.E."/>
            <person name="Kaelin C."/>
            <person name="Barsh G."/>
            <person name="Hadly E.A."/>
            <person name="Petrov D."/>
        </authorList>
    </citation>
    <scope>NUCLEOTIDE SEQUENCE [LARGE SCALE GENOMIC DNA]</scope>
</reference>
<reference evidence="2" key="3">
    <citation type="submission" date="2025-09" db="UniProtKB">
        <authorList>
            <consortium name="Ensembl"/>
        </authorList>
    </citation>
    <scope>IDENTIFICATION</scope>
</reference>
<dbReference type="Proteomes" id="UP000694399">
    <property type="component" value="Chromosome A3"/>
</dbReference>
<name>A0A8C8WI75_PANLE</name>
<keyword evidence="1" id="KW-0472">Membrane</keyword>
<keyword evidence="3" id="KW-1185">Reference proteome</keyword>
<evidence type="ECO:0000313" key="2">
    <source>
        <dbReference type="Ensembl" id="ENSPLOP00000004348.1"/>
    </source>
</evidence>
<keyword evidence="1" id="KW-1133">Transmembrane helix</keyword>
<sequence>MRGILIQTLLYGSLTFGIWTALLYVFINHNHVSNLDKRTQEPASIWSLEQKFHRQVTHGSEEIPRPYVRFESPDEEETKPQKSFFKLSVFKNVTQPTYLLPALSSASTTRSLTPCFGPCSVS</sequence>
<proteinExistence type="predicted"/>
<dbReference type="Ensembl" id="ENSPLOT00000004792.1">
    <property type="protein sequence ID" value="ENSPLOP00000004348.1"/>
    <property type="gene ID" value="ENSPLOG00000003179.1"/>
</dbReference>
<dbReference type="AlphaFoldDB" id="A0A8C8WI75"/>
<protein>
    <submittedName>
        <fullName evidence="2">Uncharacterized protein</fullName>
    </submittedName>
</protein>
<evidence type="ECO:0000313" key="3">
    <source>
        <dbReference type="Proteomes" id="UP000694399"/>
    </source>
</evidence>
<reference evidence="2" key="2">
    <citation type="submission" date="2025-08" db="UniProtKB">
        <authorList>
            <consortium name="Ensembl"/>
        </authorList>
    </citation>
    <scope>IDENTIFICATION</scope>
</reference>